<keyword evidence="2" id="KW-1185">Reference proteome</keyword>
<gene>
    <name evidence="1" type="ORF">BDR25DRAFT_356812</name>
</gene>
<protein>
    <submittedName>
        <fullName evidence="1">Uncharacterized protein</fullName>
    </submittedName>
</protein>
<accession>A0ACB6QQ91</accession>
<evidence type="ECO:0000313" key="1">
    <source>
        <dbReference type="EMBL" id="KAF2469050.1"/>
    </source>
</evidence>
<sequence length="349" mass="39810">MNISSEWRKVNSSFSNFRMMGSVFTIPNSFFTIFHRPVGQLSYAVSLSFSGKGGCPIMWLRARFSDLGRSSTVCGRGLVLSDAARITKTPQFSKRQAMLHGGNVRVFQRKQKIILSNTENSIGLSIGLGYMIFPRVTGRQRVRKKPERQKEKQLCIFQGGRYPIRQEKIIPKSLVSITPSRTGNNLPNMSQIYSSFDISRLVTDLNSTNKALLVRAEVRQDQGIVVIQHFCPFPIAEMVYSIRIVAGLITKPAWRFPTIRDLIPKHLFCRGGKFCSMIGWSCHLERWRKKGIGTLTILEEQKFTVVSTTKEQKGKRRLYTPEFETADYRTLEANRRLLSADFTISDEHT</sequence>
<comment type="caution">
    <text evidence="1">The sequence shown here is derived from an EMBL/GenBank/DDBJ whole genome shotgun (WGS) entry which is preliminary data.</text>
</comment>
<reference evidence="1" key="1">
    <citation type="journal article" date="2020" name="Stud. Mycol.">
        <title>101 Dothideomycetes genomes: a test case for predicting lifestyles and emergence of pathogens.</title>
        <authorList>
            <person name="Haridas S."/>
            <person name="Albert R."/>
            <person name="Binder M."/>
            <person name="Bloem J."/>
            <person name="Labutti K."/>
            <person name="Salamov A."/>
            <person name="Andreopoulos B."/>
            <person name="Baker S."/>
            <person name="Barry K."/>
            <person name="Bills G."/>
            <person name="Bluhm B."/>
            <person name="Cannon C."/>
            <person name="Castanera R."/>
            <person name="Culley D."/>
            <person name="Daum C."/>
            <person name="Ezra D."/>
            <person name="Gonzalez J."/>
            <person name="Henrissat B."/>
            <person name="Kuo A."/>
            <person name="Liang C."/>
            <person name="Lipzen A."/>
            <person name="Lutzoni F."/>
            <person name="Magnuson J."/>
            <person name="Mondo S."/>
            <person name="Nolan M."/>
            <person name="Ohm R."/>
            <person name="Pangilinan J."/>
            <person name="Park H.-J."/>
            <person name="Ramirez L."/>
            <person name="Alfaro M."/>
            <person name="Sun H."/>
            <person name="Tritt A."/>
            <person name="Yoshinaga Y."/>
            <person name="Zwiers L.-H."/>
            <person name="Turgeon B."/>
            <person name="Goodwin S."/>
            <person name="Spatafora J."/>
            <person name="Crous P."/>
            <person name="Grigoriev I."/>
        </authorList>
    </citation>
    <scope>NUCLEOTIDE SEQUENCE</scope>
    <source>
        <strain evidence="1">ATCC 200398</strain>
    </source>
</reference>
<name>A0ACB6QQ91_9PLEO</name>
<evidence type="ECO:0000313" key="2">
    <source>
        <dbReference type="Proteomes" id="UP000799755"/>
    </source>
</evidence>
<proteinExistence type="predicted"/>
<dbReference type="EMBL" id="MU003513">
    <property type="protein sequence ID" value="KAF2469050.1"/>
    <property type="molecule type" value="Genomic_DNA"/>
</dbReference>
<organism evidence="1 2">
    <name type="scientific">Lindgomyces ingoldianus</name>
    <dbReference type="NCBI Taxonomy" id="673940"/>
    <lineage>
        <taxon>Eukaryota</taxon>
        <taxon>Fungi</taxon>
        <taxon>Dikarya</taxon>
        <taxon>Ascomycota</taxon>
        <taxon>Pezizomycotina</taxon>
        <taxon>Dothideomycetes</taxon>
        <taxon>Pleosporomycetidae</taxon>
        <taxon>Pleosporales</taxon>
        <taxon>Lindgomycetaceae</taxon>
        <taxon>Lindgomyces</taxon>
    </lineage>
</organism>
<dbReference type="Proteomes" id="UP000799755">
    <property type="component" value="Unassembled WGS sequence"/>
</dbReference>